<dbReference type="PIRSF" id="PIRSF005901">
    <property type="entry name" value="EF-P"/>
    <property type="match status" value="1"/>
</dbReference>
<evidence type="ECO:0000256" key="1">
    <source>
        <dbReference type="ARBA" id="ARBA00004496"/>
    </source>
</evidence>
<proteinExistence type="inferred from homology"/>
<organism evidence="13 14">
    <name type="scientific">Candidatus Amphirhobacter heronislandensis</name>
    <dbReference type="NCBI Taxonomy" id="1732024"/>
    <lineage>
        <taxon>Bacteria</taxon>
        <taxon>Pseudomonadati</taxon>
        <taxon>Pseudomonadota</taxon>
        <taxon>Gammaproteobacteria</taxon>
        <taxon>Candidatus Tethybacterales</taxon>
        <taxon>Candidatus Tethybacteraceae</taxon>
        <taxon>Candidatus Amphirhobacter</taxon>
    </lineage>
</organism>
<feature type="domain" description="Elongation factor P C-terminal" evidence="11">
    <location>
        <begin position="132"/>
        <end position="187"/>
    </location>
</feature>
<dbReference type="InterPro" id="IPR012340">
    <property type="entry name" value="NA-bd_OB-fold"/>
</dbReference>
<dbReference type="PANTHER" id="PTHR30053">
    <property type="entry name" value="ELONGATION FACTOR P"/>
    <property type="match status" value="1"/>
</dbReference>
<feature type="domain" description="Translation elongation factor P/YeiP central" evidence="12">
    <location>
        <begin position="70"/>
        <end position="124"/>
    </location>
</feature>
<protein>
    <recommendedName>
        <fullName evidence="8 9">Elongation factor P</fullName>
        <shortName evidence="8">EF-P</shortName>
    </recommendedName>
</protein>
<evidence type="ECO:0000313" key="14">
    <source>
        <dbReference type="Proteomes" id="UP000604381"/>
    </source>
</evidence>
<keyword evidence="5 8" id="KW-0251">Elongation factor</keyword>
<dbReference type="InterPro" id="IPR013852">
    <property type="entry name" value="Transl_elong_P/YeiP_CS"/>
</dbReference>
<keyword evidence="14" id="KW-1185">Reference proteome</keyword>
<dbReference type="FunFam" id="2.40.50.140:FF:000004">
    <property type="entry name" value="Elongation factor P"/>
    <property type="match status" value="1"/>
</dbReference>
<evidence type="ECO:0000256" key="7">
    <source>
        <dbReference type="ARBA" id="ARBA00023278"/>
    </source>
</evidence>
<evidence type="ECO:0000256" key="4">
    <source>
        <dbReference type="ARBA" id="ARBA00022490"/>
    </source>
</evidence>
<dbReference type="AlphaFoldDB" id="A0A930UDE4"/>
<comment type="pathway">
    <text evidence="2 8">Protein biosynthesis; polypeptide chain elongation.</text>
</comment>
<dbReference type="InterPro" id="IPR013185">
    <property type="entry name" value="Transl_elong_KOW-like"/>
</dbReference>
<evidence type="ECO:0000256" key="8">
    <source>
        <dbReference type="HAMAP-Rule" id="MF_00141"/>
    </source>
</evidence>
<evidence type="ECO:0000256" key="2">
    <source>
        <dbReference type="ARBA" id="ARBA00004815"/>
    </source>
</evidence>
<dbReference type="InterPro" id="IPR014722">
    <property type="entry name" value="Rib_uL2_dom2"/>
</dbReference>
<keyword evidence="4 8" id="KW-0963">Cytoplasm</keyword>
<evidence type="ECO:0000259" key="12">
    <source>
        <dbReference type="SMART" id="SM01185"/>
    </source>
</evidence>
<evidence type="ECO:0000256" key="9">
    <source>
        <dbReference type="NCBIfam" id="TIGR00038"/>
    </source>
</evidence>
<dbReference type="Gene3D" id="2.40.50.140">
    <property type="entry name" value="Nucleic acid-binding proteins"/>
    <property type="match status" value="2"/>
</dbReference>
<dbReference type="InterPro" id="IPR008991">
    <property type="entry name" value="Translation_prot_SH3-like_sf"/>
</dbReference>
<dbReference type="GO" id="GO:0043043">
    <property type="term" value="P:peptide biosynthetic process"/>
    <property type="evidence" value="ECO:0007669"/>
    <property type="project" value="InterPro"/>
</dbReference>
<dbReference type="CDD" id="cd05794">
    <property type="entry name" value="S1_EF-P_repeat_2"/>
    <property type="match status" value="1"/>
</dbReference>
<comment type="function">
    <text evidence="8">Involved in peptide bond synthesis. Stimulates efficient translation and peptide-bond synthesis on native or reconstituted 70S ribosomes in vitro. Probably functions indirectly by altering the affinity of the ribosome for aminoacyl-tRNA, thus increasing their reactivity as acceptors for peptidyl transferase.</text>
</comment>
<dbReference type="HAMAP" id="MF_00141">
    <property type="entry name" value="EF_P"/>
    <property type="match status" value="1"/>
</dbReference>
<dbReference type="InterPro" id="IPR015365">
    <property type="entry name" value="Elong-fact-P_C"/>
</dbReference>
<reference evidence="13" key="1">
    <citation type="submission" date="2020-10" db="EMBL/GenBank/DDBJ databases">
        <title>An improved Amphimedon queenslandica hologenome assembly reveals how three proteobacterial symbionts can extend the metabolic phenotypic of their marine sponge host.</title>
        <authorList>
            <person name="Degnan B."/>
            <person name="Degnan S."/>
            <person name="Xiang X."/>
        </authorList>
    </citation>
    <scope>NUCLEOTIDE SEQUENCE</scope>
    <source>
        <strain evidence="13">AqS2</strain>
    </source>
</reference>
<dbReference type="GO" id="GO:0003746">
    <property type="term" value="F:translation elongation factor activity"/>
    <property type="evidence" value="ECO:0007669"/>
    <property type="project" value="UniProtKB-UniRule"/>
</dbReference>
<dbReference type="SMART" id="SM00841">
    <property type="entry name" value="Elong-fact-P_C"/>
    <property type="match status" value="1"/>
</dbReference>
<dbReference type="Pfam" id="PF01132">
    <property type="entry name" value="EFP"/>
    <property type="match status" value="1"/>
</dbReference>
<dbReference type="Proteomes" id="UP000604381">
    <property type="component" value="Unassembled WGS sequence"/>
</dbReference>
<dbReference type="SUPFAM" id="SSF50104">
    <property type="entry name" value="Translation proteins SH3-like domain"/>
    <property type="match status" value="1"/>
</dbReference>
<dbReference type="Pfam" id="PF09285">
    <property type="entry name" value="Elong-fact-P_C"/>
    <property type="match status" value="1"/>
</dbReference>
<keyword evidence="7" id="KW-0379">Hydroxylation</keyword>
<dbReference type="Pfam" id="PF08207">
    <property type="entry name" value="EFP_N"/>
    <property type="match status" value="1"/>
</dbReference>
<evidence type="ECO:0000256" key="3">
    <source>
        <dbReference type="ARBA" id="ARBA00009479"/>
    </source>
</evidence>
<keyword evidence="6 8" id="KW-0648">Protein biosynthesis</keyword>
<dbReference type="NCBIfam" id="NF001810">
    <property type="entry name" value="PRK00529.1"/>
    <property type="match status" value="1"/>
</dbReference>
<evidence type="ECO:0000256" key="6">
    <source>
        <dbReference type="ARBA" id="ARBA00022917"/>
    </source>
</evidence>
<evidence type="ECO:0000259" key="11">
    <source>
        <dbReference type="SMART" id="SM00841"/>
    </source>
</evidence>
<dbReference type="SMART" id="SM01185">
    <property type="entry name" value="EFP"/>
    <property type="match status" value="1"/>
</dbReference>
<dbReference type="InterPro" id="IPR020599">
    <property type="entry name" value="Transl_elong_fac_P/YeiP"/>
</dbReference>
<dbReference type="CDD" id="cd04470">
    <property type="entry name" value="S1_EF-P_repeat_1"/>
    <property type="match status" value="1"/>
</dbReference>
<comment type="similarity">
    <text evidence="3 8 10">Belongs to the elongation factor P family.</text>
</comment>
<name>A0A930UDE4_9GAMM</name>
<comment type="caution">
    <text evidence="13">The sequence shown here is derived from an EMBL/GenBank/DDBJ whole genome shotgun (WGS) entry which is preliminary data.</text>
</comment>
<sequence>MPKIAANELRPGMLIEHNGALCRVVASSHVHVSGRGGAGMQVELRAVQGGAKLSHRFRTDEKVERPFVDRRRLQYLYSEGEAHVFMDLASYEQTELGAELLEGAAGYLTPDTEVEVSELDGAVIGVDLPAQVELEIAATEPHIKGATATSSYKPATTSTGITVMVPPFIKQGETVRVSTATGEYLERAS</sequence>
<dbReference type="EMBL" id="JADHEI010000053">
    <property type="protein sequence ID" value="MBF2735845.1"/>
    <property type="molecule type" value="Genomic_DNA"/>
</dbReference>
<evidence type="ECO:0000313" key="13">
    <source>
        <dbReference type="EMBL" id="MBF2735845.1"/>
    </source>
</evidence>
<dbReference type="PANTHER" id="PTHR30053:SF14">
    <property type="entry name" value="TRANSLATION ELONGATION FACTOR KOW-LIKE DOMAIN-CONTAINING PROTEIN"/>
    <property type="match status" value="1"/>
</dbReference>
<dbReference type="InterPro" id="IPR001059">
    <property type="entry name" value="Transl_elong_P/YeiP_cen"/>
</dbReference>
<evidence type="ECO:0000256" key="10">
    <source>
        <dbReference type="RuleBase" id="RU004389"/>
    </source>
</evidence>
<dbReference type="SUPFAM" id="SSF50249">
    <property type="entry name" value="Nucleic acid-binding proteins"/>
    <property type="match status" value="2"/>
</dbReference>
<dbReference type="PROSITE" id="PS01275">
    <property type="entry name" value="EFP"/>
    <property type="match status" value="1"/>
</dbReference>
<dbReference type="GO" id="GO:0005829">
    <property type="term" value="C:cytosol"/>
    <property type="evidence" value="ECO:0007669"/>
    <property type="project" value="UniProtKB-ARBA"/>
</dbReference>
<accession>A0A930UDE4</accession>
<gene>
    <name evidence="8 13" type="primary">efp</name>
    <name evidence="13" type="ORF">ISN26_07240</name>
</gene>
<evidence type="ECO:0000256" key="5">
    <source>
        <dbReference type="ARBA" id="ARBA00022768"/>
    </source>
</evidence>
<dbReference type="FunFam" id="2.40.50.140:FF:000009">
    <property type="entry name" value="Elongation factor P"/>
    <property type="match status" value="1"/>
</dbReference>
<comment type="subcellular location">
    <subcellularLocation>
        <location evidence="1 8">Cytoplasm</location>
    </subcellularLocation>
</comment>
<comment type="caution">
    <text evidence="8">Lacks conserved residue(s) required for the propagation of feature annotation.</text>
</comment>
<dbReference type="NCBIfam" id="TIGR00038">
    <property type="entry name" value="efp"/>
    <property type="match status" value="1"/>
</dbReference>
<dbReference type="Gene3D" id="2.30.30.30">
    <property type="match status" value="1"/>
</dbReference>
<dbReference type="InterPro" id="IPR011768">
    <property type="entry name" value="Transl_elongation_fac_P"/>
</dbReference>